<dbReference type="InterPro" id="IPR052462">
    <property type="entry name" value="SLIRP/GR-RBP-like"/>
</dbReference>
<protein>
    <submittedName>
        <fullName evidence="5">RRM domain-containing protein</fullName>
    </submittedName>
</protein>
<evidence type="ECO:0000256" key="2">
    <source>
        <dbReference type="PROSITE-ProRule" id="PRU00176"/>
    </source>
</evidence>
<dbReference type="Pfam" id="PF00076">
    <property type="entry name" value="RRM_1"/>
    <property type="match status" value="2"/>
</dbReference>
<evidence type="ECO:0000313" key="4">
    <source>
        <dbReference type="Proteomes" id="UP000095281"/>
    </source>
</evidence>
<feature type="domain" description="RRM" evidence="3">
    <location>
        <begin position="144"/>
        <end position="222"/>
    </location>
</feature>
<dbReference type="WBParaSite" id="MhA1_Contig840.frz3.gene3">
    <property type="protein sequence ID" value="MhA1_Contig840.frz3.gene3"/>
    <property type="gene ID" value="MhA1_Contig840.frz3.gene3"/>
</dbReference>
<dbReference type="GO" id="GO:0003723">
    <property type="term" value="F:RNA binding"/>
    <property type="evidence" value="ECO:0007669"/>
    <property type="project" value="UniProtKB-UniRule"/>
</dbReference>
<dbReference type="AlphaFoldDB" id="A0A1I8BZM2"/>
<reference evidence="5" key="1">
    <citation type="submission" date="2016-11" db="UniProtKB">
        <authorList>
            <consortium name="WormBaseParasite"/>
        </authorList>
    </citation>
    <scope>IDENTIFICATION</scope>
</reference>
<keyword evidence="4" id="KW-1185">Reference proteome</keyword>
<evidence type="ECO:0000256" key="1">
    <source>
        <dbReference type="ARBA" id="ARBA00022884"/>
    </source>
</evidence>
<keyword evidence="1 2" id="KW-0694">RNA-binding</keyword>
<accession>A0A1I8BZM2</accession>
<feature type="domain" description="RRM" evidence="3">
    <location>
        <begin position="29"/>
        <end position="107"/>
    </location>
</feature>
<dbReference type="InterPro" id="IPR035979">
    <property type="entry name" value="RBD_domain_sf"/>
</dbReference>
<dbReference type="InterPro" id="IPR012677">
    <property type="entry name" value="Nucleotide-bd_a/b_plait_sf"/>
</dbReference>
<name>A0A1I8BZM2_MELHA</name>
<proteinExistence type="predicted"/>
<dbReference type="SUPFAM" id="SSF54928">
    <property type="entry name" value="RNA-binding domain, RBD"/>
    <property type="match status" value="2"/>
</dbReference>
<dbReference type="InterPro" id="IPR000504">
    <property type="entry name" value="RRM_dom"/>
</dbReference>
<dbReference type="Gene3D" id="3.30.70.330">
    <property type="match status" value="2"/>
</dbReference>
<evidence type="ECO:0000259" key="3">
    <source>
        <dbReference type="PROSITE" id="PS50102"/>
    </source>
</evidence>
<organism evidence="4 5">
    <name type="scientific">Meloidogyne hapla</name>
    <name type="common">Root-knot nematode worm</name>
    <dbReference type="NCBI Taxonomy" id="6305"/>
    <lineage>
        <taxon>Eukaryota</taxon>
        <taxon>Metazoa</taxon>
        <taxon>Ecdysozoa</taxon>
        <taxon>Nematoda</taxon>
        <taxon>Chromadorea</taxon>
        <taxon>Rhabditida</taxon>
        <taxon>Tylenchina</taxon>
        <taxon>Tylenchomorpha</taxon>
        <taxon>Tylenchoidea</taxon>
        <taxon>Meloidogynidae</taxon>
        <taxon>Meloidogyninae</taxon>
        <taxon>Meloidogyne</taxon>
    </lineage>
</organism>
<dbReference type="Proteomes" id="UP000095281">
    <property type="component" value="Unplaced"/>
</dbReference>
<dbReference type="SMART" id="SM00360">
    <property type="entry name" value="RRM"/>
    <property type="match status" value="2"/>
</dbReference>
<dbReference type="PANTHER" id="PTHR48027">
    <property type="entry name" value="HETEROGENEOUS NUCLEAR RIBONUCLEOPROTEIN 87F-RELATED"/>
    <property type="match status" value="1"/>
</dbReference>
<dbReference type="PROSITE" id="PS50102">
    <property type="entry name" value="RRM"/>
    <property type="match status" value="2"/>
</dbReference>
<sequence>MTIFKNAQIPQNVLIIRIPLYLKFLSEHFHVFVGDLSQDVNNQMLYETFSKFGQVSEAKVMRDPQSTKSRSFGFVAFPSREDAQRAIEEMNGVLLGRRAIRTGWAIRKSGTEQIKNGSEEEKEEYSNSNATFESIYNSTEADNTTIYLGGLSSAATEEPIKLAFSEFGIVKEIRLFASQNFGFVVFSDKTSATKAILGMHGKELNLGIVGGKCRLRVKWGKPVQQNNNNGKGVDSNNIKWINNDSVNNLTSLALNQQNSASLAAAISQQQQLALASALLQAQQQQPIFQNPVLMGGQTSIQQHLAQLAAQQQQNLQQSLTNTNGFGTFLNSSIPSATNWPQTQQF</sequence>
<evidence type="ECO:0000313" key="5">
    <source>
        <dbReference type="WBParaSite" id="MhA1_Contig840.frz3.gene3"/>
    </source>
</evidence>